<keyword evidence="5" id="KW-0411">Iron-sulfur</keyword>
<dbReference type="InterPro" id="IPR023867">
    <property type="entry name" value="Sulphatase_maturase_rSAM"/>
</dbReference>
<accession>A0ABW9ZUY7</accession>
<dbReference type="Pfam" id="PF04055">
    <property type="entry name" value="Radical_SAM"/>
    <property type="match status" value="1"/>
</dbReference>
<evidence type="ECO:0000313" key="9">
    <source>
        <dbReference type="Proteomes" id="UP000753802"/>
    </source>
</evidence>
<dbReference type="CDD" id="cd01335">
    <property type="entry name" value="Radical_SAM"/>
    <property type="match status" value="1"/>
</dbReference>
<comment type="caution">
    <text evidence="8">The sequence shown here is derived from an EMBL/GenBank/DDBJ whole genome shotgun (WGS) entry which is preliminary data.</text>
</comment>
<comment type="similarity">
    <text evidence="6">Belongs to the radical SAM superfamily. Anaerobic sulfatase-maturating enzyme family.</text>
</comment>
<dbReference type="PANTHER" id="PTHR43273:SF3">
    <property type="entry name" value="ANAEROBIC SULFATASE-MATURATING ENZYME HOMOLOG ASLB-RELATED"/>
    <property type="match status" value="1"/>
</dbReference>
<dbReference type="NCBIfam" id="TIGR04085">
    <property type="entry name" value="rSAM_more_4Fe4S"/>
    <property type="match status" value="1"/>
</dbReference>
<evidence type="ECO:0000256" key="4">
    <source>
        <dbReference type="ARBA" id="ARBA00023004"/>
    </source>
</evidence>
<dbReference type="Gene3D" id="3.20.20.70">
    <property type="entry name" value="Aldolase class I"/>
    <property type="match status" value="1"/>
</dbReference>
<evidence type="ECO:0000256" key="6">
    <source>
        <dbReference type="ARBA" id="ARBA00023601"/>
    </source>
</evidence>
<dbReference type="SFLD" id="SFLDG01067">
    <property type="entry name" value="SPASM/twitch_domain_containing"/>
    <property type="match status" value="1"/>
</dbReference>
<dbReference type="InterPro" id="IPR013785">
    <property type="entry name" value="Aldolase_TIM"/>
</dbReference>
<keyword evidence="9" id="KW-1185">Reference proteome</keyword>
<protein>
    <submittedName>
        <fullName evidence="8">Radical SAM protein</fullName>
    </submittedName>
</protein>
<keyword evidence="4" id="KW-0408">Iron</keyword>
<comment type="cofactor">
    <cofactor evidence="1">
        <name>[4Fe-4S] cluster</name>
        <dbReference type="ChEBI" id="CHEBI:49883"/>
    </cofactor>
</comment>
<dbReference type="SUPFAM" id="SSF102114">
    <property type="entry name" value="Radical SAM enzymes"/>
    <property type="match status" value="1"/>
</dbReference>
<organism evidence="8 9">
    <name type="scientific">Sediminibacterium roseum</name>
    <dbReference type="NCBI Taxonomy" id="1978412"/>
    <lineage>
        <taxon>Bacteria</taxon>
        <taxon>Pseudomonadati</taxon>
        <taxon>Bacteroidota</taxon>
        <taxon>Chitinophagia</taxon>
        <taxon>Chitinophagales</taxon>
        <taxon>Chitinophagaceae</taxon>
        <taxon>Sediminibacterium</taxon>
    </lineage>
</organism>
<dbReference type="EMBL" id="JAACJS010000011">
    <property type="protein sequence ID" value="NCI49557.1"/>
    <property type="molecule type" value="Genomic_DNA"/>
</dbReference>
<gene>
    <name evidence="8" type="ORF">GWC95_06465</name>
</gene>
<evidence type="ECO:0000259" key="7">
    <source>
        <dbReference type="Pfam" id="PF04055"/>
    </source>
</evidence>
<sequence>MKTSHYIIFTDPFSEFQNGIEYEKQIAFSTRSRQSLLLSSQICRQLQVGEYDDIESDVMDELTKHGFIVPDEANELTEIIKENKATIQDDSLLYFVIQPTAYCQLGCDYCGQEHVKKNLPHKTYDSILQRLEKKFIPGKHKALRIGWFGGEPLVGMTQIRELTALLMDFAEKHELKYSAKIVTNGLSLKENIFEELTQKLSCREFEVTLDGIAEFHDQRRHTKSKENTFDIIFKNLKTIIDREDFTKANYRLSIRCNVDKRNWEGVSPLIQLLADNGFVEKLAYFYPIGVYSWGNDAHTGSLTKEEFAEKEIDWLIEMIKVGFRPSLLPGRVKSVCLAVSQTSEMFDAFGNIFNCTEVSYVPKYVESGFVLGNLNTPTLDTNVRPLSDWNDRILNDGIPCSSCRMLPVCGGACPKSWSEDMRACPSNKFNIKEKLMLSYLSTKESFLETVQTID</sequence>
<dbReference type="Proteomes" id="UP000753802">
    <property type="component" value="Unassembled WGS sequence"/>
</dbReference>
<dbReference type="SFLD" id="SFLDS00029">
    <property type="entry name" value="Radical_SAM"/>
    <property type="match status" value="1"/>
</dbReference>
<dbReference type="RefSeq" id="WP_161817871.1">
    <property type="nucleotide sequence ID" value="NZ_JAACJS010000011.1"/>
</dbReference>
<dbReference type="PANTHER" id="PTHR43273">
    <property type="entry name" value="ANAEROBIC SULFATASE-MATURATING ENZYME HOMOLOG ASLB-RELATED"/>
    <property type="match status" value="1"/>
</dbReference>
<proteinExistence type="inferred from homology"/>
<dbReference type="InterPro" id="IPR058240">
    <property type="entry name" value="rSAM_sf"/>
</dbReference>
<evidence type="ECO:0000256" key="3">
    <source>
        <dbReference type="ARBA" id="ARBA00022723"/>
    </source>
</evidence>
<evidence type="ECO:0000256" key="1">
    <source>
        <dbReference type="ARBA" id="ARBA00001966"/>
    </source>
</evidence>
<evidence type="ECO:0000313" key="8">
    <source>
        <dbReference type="EMBL" id="NCI49557.1"/>
    </source>
</evidence>
<keyword evidence="3" id="KW-0479">Metal-binding</keyword>
<evidence type="ECO:0000256" key="2">
    <source>
        <dbReference type="ARBA" id="ARBA00022691"/>
    </source>
</evidence>
<name>A0ABW9ZUY7_9BACT</name>
<feature type="domain" description="Radical SAM core" evidence="7">
    <location>
        <begin position="97"/>
        <end position="241"/>
    </location>
</feature>
<dbReference type="InterPro" id="IPR023885">
    <property type="entry name" value="4Fe4S-binding_SPASM_dom"/>
</dbReference>
<reference evidence="8 9" key="1">
    <citation type="submission" date="2020-01" db="EMBL/GenBank/DDBJ databases">
        <title>Genome analysis.</title>
        <authorList>
            <person name="Wu S."/>
            <person name="Wang G."/>
        </authorList>
    </citation>
    <scope>NUCLEOTIDE SEQUENCE [LARGE SCALE GENOMIC DNA]</scope>
    <source>
        <strain evidence="8 9">SYL130</strain>
    </source>
</reference>
<keyword evidence="2" id="KW-0949">S-adenosyl-L-methionine</keyword>
<evidence type="ECO:0000256" key="5">
    <source>
        <dbReference type="ARBA" id="ARBA00023014"/>
    </source>
</evidence>
<dbReference type="InterPro" id="IPR007197">
    <property type="entry name" value="rSAM"/>
</dbReference>